<comment type="caution">
    <text evidence="3">The sequence shown here is derived from an EMBL/GenBank/DDBJ whole genome shotgun (WGS) entry which is preliminary data.</text>
</comment>
<keyword evidence="1" id="KW-0472">Membrane</keyword>
<protein>
    <submittedName>
        <fullName evidence="3">DUF2341 domain-containing protein</fullName>
    </submittedName>
</protein>
<organism evidence="3 4">
    <name type="scientific">Candidatus Dojkabacteria bacterium</name>
    <dbReference type="NCBI Taxonomy" id="2099670"/>
    <lineage>
        <taxon>Bacteria</taxon>
        <taxon>Candidatus Dojkabacteria</taxon>
    </lineage>
</organism>
<dbReference type="Pfam" id="PF10102">
    <property type="entry name" value="DUF2341"/>
    <property type="match status" value="1"/>
</dbReference>
<sequence length="978" mass="108912">MVKDKLPTRKKRIITAIILVFSVLAPLLILLIVKNIEKDQGWFNSSWLYRRSLHVSGSGSSLLSEEILIEYDTESLILSNKLLPNCADLRFVDSDNHSLLQYWIEGGCNTTTTHIWVRIPTIPRGGKTIYMYYGNTEAVSAQEAWHGKFFLLNNQTCETNWEIESNPTNPFYQKFFMGLNEYGQSGGEAKHTHNESNVTKEMLEGTLAVKLGEDSTVAKEHKHKVSFETERSEILPPYYDLLVCSNSQLTLPTNSILLFDKESPKEFTRFKELDNKFPRGSDTPNTFSDEGEHTHHIENINIENLADTSKCALGNTEISSLKHIHTLESLSVSKEKIMPPYIEMIFAQNENSTMAPSGSITISSALPPLGWALFEPLENRFPLGQSEYGNTGGSETHAHSYNITLSKSKELEKCSLSTGKQNFAVGQHNHNLSGELQLGSSIPPYISVLYIKKKDSLKVTVNDETLNLPPNPPTELLVNKRRSPLISIFNPSFSAVFSDPNKEDTGEYFQIEISTDSTFSSNILWDSKKQSMPSTKNGERSAELKYRGSKLNESLYYWRIKFWDNNGNEGAWSEVSTFRIVKKERVILNGLESQDVLGAKTENYYSEATTENATTSTVYQDKTTLTFTPEANSNYLLISSWLLQQSNTSYLTYSKLTRSSGAAKNFNELAYQPKNGTDYVSGGGIGIDSFGSSPTQQTYKIQYRTSNAAGTARIKEASIFALKLEEEDKYAQVESRSTTTAVTYQDKTTLTFTPSTPGEYIILASATIDSIAPAGWGLAFPVKTALNIDGTPYSEISMLPTDEANRFPWFVVKRVNLNATSHTIKIQYSATQSGSFTSEIGIADARIVVIRADRFSNNYYAEEEARATTTSTAYQTRTTLTATPENEEHLILAVQDLDISSTSQSAYGRVAKGASSYGEMSVETFDANNRGYQYFTVKKETLSNTSTSWYSQYRSSNASATAGITGARISVIELSQSG</sequence>
<dbReference type="InterPro" id="IPR018765">
    <property type="entry name" value="DUF2341"/>
</dbReference>
<evidence type="ECO:0000313" key="3">
    <source>
        <dbReference type="EMBL" id="NLZ24656.1"/>
    </source>
</evidence>
<dbReference type="Proteomes" id="UP000564033">
    <property type="component" value="Unassembled WGS sequence"/>
</dbReference>
<dbReference type="AlphaFoldDB" id="A0A847VDM8"/>
<feature type="non-terminal residue" evidence="3">
    <location>
        <position position="978"/>
    </location>
</feature>
<dbReference type="Gene3D" id="2.60.40.10">
    <property type="entry name" value="Immunoglobulins"/>
    <property type="match status" value="1"/>
</dbReference>
<dbReference type="Pfam" id="PF25788">
    <property type="entry name" value="Ig_Rha78A_N"/>
    <property type="match status" value="1"/>
</dbReference>
<name>A0A847VDM8_9BACT</name>
<gene>
    <name evidence="3" type="ORF">GX888_02855</name>
</gene>
<accession>A0A847VDM8</accession>
<evidence type="ECO:0000313" key="4">
    <source>
        <dbReference type="Proteomes" id="UP000564033"/>
    </source>
</evidence>
<reference evidence="3 4" key="1">
    <citation type="journal article" date="2020" name="Biotechnol. Biofuels">
        <title>New insights from the biogas microbiome by comprehensive genome-resolved metagenomics of nearly 1600 species originating from multiple anaerobic digesters.</title>
        <authorList>
            <person name="Campanaro S."/>
            <person name="Treu L."/>
            <person name="Rodriguez-R L.M."/>
            <person name="Kovalovszki A."/>
            <person name="Ziels R.M."/>
            <person name="Maus I."/>
            <person name="Zhu X."/>
            <person name="Kougias P.G."/>
            <person name="Basile A."/>
            <person name="Luo G."/>
            <person name="Schluter A."/>
            <person name="Konstantinidis K.T."/>
            <person name="Angelidaki I."/>
        </authorList>
    </citation>
    <scope>NUCLEOTIDE SEQUENCE [LARGE SCALE GENOMIC DNA]</scope>
    <source>
        <strain evidence="3">AS19jrsBPTG_9</strain>
    </source>
</reference>
<evidence type="ECO:0000256" key="1">
    <source>
        <dbReference type="SAM" id="Phobius"/>
    </source>
</evidence>
<feature type="transmembrane region" description="Helical" evidence="1">
    <location>
        <begin position="12"/>
        <end position="33"/>
    </location>
</feature>
<dbReference type="InterPro" id="IPR013783">
    <property type="entry name" value="Ig-like_fold"/>
</dbReference>
<keyword evidence="1" id="KW-0812">Transmembrane</keyword>
<keyword evidence="1" id="KW-1133">Transmembrane helix</keyword>
<evidence type="ECO:0000259" key="2">
    <source>
        <dbReference type="Pfam" id="PF10102"/>
    </source>
</evidence>
<proteinExistence type="predicted"/>
<feature type="domain" description="DUF2341" evidence="2">
    <location>
        <begin position="85"/>
        <end position="144"/>
    </location>
</feature>
<dbReference type="EMBL" id="JAAZIL010000072">
    <property type="protein sequence ID" value="NLZ24656.1"/>
    <property type="molecule type" value="Genomic_DNA"/>
</dbReference>